<sequence length="279" mass="30580">MVFEPALADLSRSDRPLFGPVSFRDYVEGHDLEATPRTPRYISVDALADLAPELREAGVMVLRAGSALEGTGTAFVLVEGDDGADEFFLRDEVTFADLPVERFSSPVDDDQLVSFRSLPRLSETSLVNLALASGLLADALELDTTGALPPPATGRSTFTFPFRPHSALEEPITHRNGQVEIDTLFVDRRESKRTLFVLEAKTGDRASLAKHKLVYPVLALAASVPPDVEIVPVYLRCRQRGERVIFDVAECTLEDPRESLPGIDDLAVCRSKVLEMGLE</sequence>
<dbReference type="KEGG" id="naj:B1756_01720"/>
<feature type="domain" description="DUF6997" evidence="1">
    <location>
        <begin position="120"/>
        <end position="257"/>
    </location>
</feature>
<keyword evidence="3" id="KW-1185">Reference proteome</keyword>
<dbReference type="InterPro" id="IPR054266">
    <property type="entry name" value="DUF6997"/>
</dbReference>
<organism evidence="2 3">
    <name type="scientific">Natrarchaeobaculum aegyptiacum</name>
    <dbReference type="NCBI Taxonomy" id="745377"/>
    <lineage>
        <taxon>Archaea</taxon>
        <taxon>Methanobacteriati</taxon>
        <taxon>Methanobacteriota</taxon>
        <taxon>Stenosarchaea group</taxon>
        <taxon>Halobacteria</taxon>
        <taxon>Halobacteriales</taxon>
        <taxon>Natrialbaceae</taxon>
        <taxon>Natrarchaeobaculum</taxon>
    </lineage>
</organism>
<gene>
    <name evidence="2" type="ORF">B1756_01720</name>
</gene>
<evidence type="ECO:0000259" key="1">
    <source>
        <dbReference type="Pfam" id="PF22518"/>
    </source>
</evidence>
<name>A0A2Z2HNS8_9EURY</name>
<evidence type="ECO:0000313" key="3">
    <source>
        <dbReference type="Proteomes" id="UP000250088"/>
    </source>
</evidence>
<reference evidence="3" key="1">
    <citation type="submission" date="2017-02" db="EMBL/GenBank/DDBJ databases">
        <title>Natronthermophilus aegyptiacus gen. nov.,sp. nov., an aerobic, extremely halophilic alkalithermophilic archaeon isolated from the athalassohaline Wadi An Natrun, Egypt.</title>
        <authorList>
            <person name="Zhao B."/>
        </authorList>
    </citation>
    <scope>NUCLEOTIDE SEQUENCE [LARGE SCALE GENOMIC DNA]</scope>
    <source>
        <strain evidence="3">JW/NM-HA 15</strain>
    </source>
</reference>
<dbReference type="AlphaFoldDB" id="A0A2Z2HNS8"/>
<dbReference type="OrthoDB" id="169816at2157"/>
<dbReference type="EMBL" id="CP019893">
    <property type="protein sequence ID" value="ARS88600.1"/>
    <property type="molecule type" value="Genomic_DNA"/>
</dbReference>
<dbReference type="Proteomes" id="UP000250088">
    <property type="component" value="Chromosome"/>
</dbReference>
<accession>A0A2Z2HNS8</accession>
<dbReference type="Pfam" id="PF22518">
    <property type="entry name" value="DUF6997"/>
    <property type="match status" value="1"/>
</dbReference>
<proteinExistence type="predicted"/>
<protein>
    <recommendedName>
        <fullName evidence="1">DUF6997 domain-containing protein</fullName>
    </recommendedName>
</protein>
<evidence type="ECO:0000313" key="2">
    <source>
        <dbReference type="EMBL" id="ARS88600.1"/>
    </source>
</evidence>